<proteinExistence type="predicted"/>
<organism evidence="2 3">
    <name type="scientific">Nannocystis radixulma</name>
    <dbReference type="NCBI Taxonomy" id="2995305"/>
    <lineage>
        <taxon>Bacteria</taxon>
        <taxon>Pseudomonadati</taxon>
        <taxon>Myxococcota</taxon>
        <taxon>Polyangia</taxon>
        <taxon>Nannocystales</taxon>
        <taxon>Nannocystaceae</taxon>
        <taxon>Nannocystis</taxon>
    </lineage>
</organism>
<dbReference type="RefSeq" id="WP_272011559.1">
    <property type="nucleotide sequence ID" value="NZ_JAQNDN010000028.1"/>
</dbReference>
<evidence type="ECO:0000313" key="3">
    <source>
        <dbReference type="Proteomes" id="UP001217838"/>
    </source>
</evidence>
<keyword evidence="3" id="KW-1185">Reference proteome</keyword>
<feature type="signal peptide" evidence="1">
    <location>
        <begin position="1"/>
        <end position="25"/>
    </location>
</feature>
<dbReference type="Proteomes" id="UP001217838">
    <property type="component" value="Unassembled WGS sequence"/>
</dbReference>
<feature type="chain" id="PRO_5046000269" evidence="1">
    <location>
        <begin position="26"/>
        <end position="332"/>
    </location>
</feature>
<evidence type="ECO:0000313" key="2">
    <source>
        <dbReference type="EMBL" id="MDC0675901.1"/>
    </source>
</evidence>
<comment type="caution">
    <text evidence="2">The sequence shown here is derived from an EMBL/GenBank/DDBJ whole genome shotgun (WGS) entry which is preliminary data.</text>
</comment>
<dbReference type="EMBL" id="JAQNDN010000028">
    <property type="protein sequence ID" value="MDC0675901.1"/>
    <property type="molecule type" value="Genomic_DNA"/>
</dbReference>
<name>A0ABT5BP00_9BACT</name>
<reference evidence="2 3" key="1">
    <citation type="submission" date="2022-11" db="EMBL/GenBank/DDBJ databases">
        <title>Minimal conservation of predation-associated metabolite biosynthetic gene clusters underscores biosynthetic potential of Myxococcota including descriptions for ten novel species: Archangium lansinium sp. nov., Myxococcus landrumus sp. nov., Nannocystis bai.</title>
        <authorList>
            <person name="Ahearne A."/>
            <person name="Stevens C."/>
            <person name="Dowd S."/>
        </authorList>
    </citation>
    <scope>NUCLEOTIDE SEQUENCE [LARGE SCALE GENOMIC DNA]</scope>
    <source>
        <strain evidence="2 3">NCELM</strain>
    </source>
</reference>
<sequence length="332" mass="36182">MKSTNFLMSTLLGGLVLFGTQSALAAEAKLPLVTFFSASRGDHFTTSDPLWTCTYFKNCPGGPSTPPPTAGYVAVGMQGHVWNPANAQPAGTVTLYHWWNPTRGDNFLTTDTAWAGSVNATKDGYTLFRIEGYIATSGTLALESYWHAGNADNAALATWRSTTPAGYSYYRYEGSLLPPDNYACSGTANFTDPSPWLARGNYIDSWAQPQDLVHGDRFKFTAPADWYTFDYWGHTHPVRGYSWQVAGAEYPAPGRPPLALLARVTTGRVFTAGGWYEANEWFQALGGQQDWDGPCVLYDATGVTPGDLQTGFNDTNIGDNSGGANVTIKQWW</sequence>
<evidence type="ECO:0000256" key="1">
    <source>
        <dbReference type="SAM" id="SignalP"/>
    </source>
</evidence>
<gene>
    <name evidence="2" type="ORF">POL58_49685</name>
</gene>
<keyword evidence="1" id="KW-0732">Signal</keyword>
<accession>A0ABT5BP00</accession>
<protein>
    <submittedName>
        <fullName evidence="2">Uncharacterized protein</fullName>
    </submittedName>
</protein>